<accession>A0AAN9CJX4</accession>
<dbReference type="Proteomes" id="UP001364617">
    <property type="component" value="Unassembled WGS sequence"/>
</dbReference>
<feature type="compositionally biased region" description="Basic and acidic residues" evidence="1">
    <location>
        <begin position="451"/>
        <end position="460"/>
    </location>
</feature>
<evidence type="ECO:0000259" key="2">
    <source>
        <dbReference type="Pfam" id="PF18804"/>
    </source>
</evidence>
<organism evidence="3 4">
    <name type="scientific">Phoxinus phoxinus</name>
    <name type="common">Eurasian minnow</name>
    <dbReference type="NCBI Taxonomy" id="58324"/>
    <lineage>
        <taxon>Eukaryota</taxon>
        <taxon>Metazoa</taxon>
        <taxon>Chordata</taxon>
        <taxon>Craniata</taxon>
        <taxon>Vertebrata</taxon>
        <taxon>Euteleostomi</taxon>
        <taxon>Actinopterygii</taxon>
        <taxon>Neopterygii</taxon>
        <taxon>Teleostei</taxon>
        <taxon>Ostariophysi</taxon>
        <taxon>Cypriniformes</taxon>
        <taxon>Leuciscidae</taxon>
        <taxon>Phoxininae</taxon>
        <taxon>Phoxinus</taxon>
    </lineage>
</organism>
<dbReference type="InterPro" id="IPR040564">
    <property type="entry name" value="CxC3-like"/>
</dbReference>
<evidence type="ECO:0000313" key="4">
    <source>
        <dbReference type="Proteomes" id="UP001364617"/>
    </source>
</evidence>
<feature type="compositionally biased region" description="Polar residues" evidence="1">
    <location>
        <begin position="69"/>
        <end position="79"/>
    </location>
</feature>
<feature type="domain" description="CxC3 like cysteine cluster" evidence="2">
    <location>
        <begin position="245"/>
        <end position="339"/>
    </location>
</feature>
<dbReference type="InterPro" id="IPR040521">
    <property type="entry name" value="KDZ"/>
</dbReference>
<feature type="region of interest" description="Disordered" evidence="1">
    <location>
        <begin position="33"/>
        <end position="89"/>
    </location>
</feature>
<dbReference type="Pfam" id="PF18758">
    <property type="entry name" value="KDZ"/>
    <property type="match status" value="1"/>
</dbReference>
<dbReference type="PANTHER" id="PTHR33104:SF2">
    <property type="entry name" value="CXC3 LIKE CYSTEINE CLUSTER DOMAIN-CONTAINING PROTEIN"/>
    <property type="match status" value="1"/>
</dbReference>
<gene>
    <name evidence="3" type="ORF">R3I93_016581</name>
</gene>
<keyword evidence="4" id="KW-1185">Reference proteome</keyword>
<evidence type="ECO:0000313" key="3">
    <source>
        <dbReference type="EMBL" id="KAK7139487.1"/>
    </source>
</evidence>
<feature type="compositionally biased region" description="Acidic residues" evidence="1">
    <location>
        <begin position="855"/>
        <end position="877"/>
    </location>
</feature>
<dbReference type="Pfam" id="PF18804">
    <property type="entry name" value="CxC3"/>
    <property type="match status" value="1"/>
</dbReference>
<dbReference type="AlphaFoldDB" id="A0AAN9CJX4"/>
<feature type="compositionally biased region" description="Basic and acidic residues" evidence="1">
    <location>
        <begin position="33"/>
        <end position="42"/>
    </location>
</feature>
<dbReference type="CDD" id="cd19757">
    <property type="entry name" value="Bbox1"/>
    <property type="match status" value="1"/>
</dbReference>
<name>A0AAN9CJX4_9TELE</name>
<sequence length="877" mass="98587">MSGLDFDAEDLELEEELQDVNRVLRVLESEAQKELKAQREHNPTPVQWKKRDRHGFVIPKRPSSSSRKTSGMPSAATSKQHQRTEQPRCVAPTDVVASVNLIKGSETEVLRQELLELLEDGVDEVDSTEDTAVTWEASPESAATDWEIRNKVSSQKWKEARPFLVENMLATQDPHPHCGCQCSKQAVVRCLDCLPFPFLCEDCDTAVHSRAVLHNRESLTGGFLQPLSELHQQMSRLLPIQRPDRVCGCSTGNIHVSPGRNVAVITINGRYNLVLPAVSCTSCFLTWSPTIKDIQRDGYWPGTMNFCTLYTTDVFQSFYDLKMAAPGVSLKAYIKMLDERTGRFGRAGKISADTFSKSFSEWVAVTYEVEKIFRDKSFDCPACTPEMLAVSVDGNRKLYRFKSNASTSEPGNFEGVFIQKDEEVAEFVDNIHRQTNHISGKGSCGSSSWRAAKESSRKNTSKLDEEGLEIAVCRHGVLLGALNMYRGEIFAYPLFLQRMLAENAPGNITFLCSDVACKYFPYLSKVVQQCPEMRKLLSMRPFLSVMHAKAHTGKCEIKWGGAFQEGAGSTIGEEVEQVNSFLSRAAITTKYMSKAGRTNMLTLLASGWNKKKVKNMGRTLSQRYTKTVRMLKEQVDILNATKDELGVDDDTLQLWVSEVQQWAEETDPGDGSLGALQARIEELAVIIKVRTQNLYKQTDSNKRRHKIRKVILDEKKRLAATIFEYNNLAEPSEQIVSTDASVLTDAWPWNNRSETAVDLHTKRTVFEKVMAVRRLKEEEIIICKEMQQHWTAMKAQSMMLATLSANSSFADQSEDAQRGLQCLVLQKQTVLKAEMVKVKGFYSRILSHQPLLEMDSSEEEMSEGDAADLDSSTSDED</sequence>
<dbReference type="PANTHER" id="PTHR33104">
    <property type="entry name" value="SI:DKEY-29D5.2"/>
    <property type="match status" value="1"/>
</dbReference>
<protein>
    <recommendedName>
        <fullName evidence="2">CxC3 like cysteine cluster domain-containing protein</fullName>
    </recommendedName>
</protein>
<evidence type="ECO:0000256" key="1">
    <source>
        <dbReference type="SAM" id="MobiDB-lite"/>
    </source>
</evidence>
<dbReference type="EMBL" id="JAYKXH010000017">
    <property type="protein sequence ID" value="KAK7139487.1"/>
    <property type="molecule type" value="Genomic_DNA"/>
</dbReference>
<feature type="region of interest" description="Disordered" evidence="1">
    <location>
        <begin position="438"/>
        <end position="460"/>
    </location>
</feature>
<comment type="caution">
    <text evidence="3">The sequence shown here is derived from an EMBL/GenBank/DDBJ whole genome shotgun (WGS) entry which is preliminary data.</text>
</comment>
<proteinExistence type="predicted"/>
<reference evidence="3 4" key="1">
    <citation type="submission" date="2024-02" db="EMBL/GenBank/DDBJ databases">
        <title>Chromosome-level genome assembly of the Eurasian Minnow (Phoxinus phoxinus).</title>
        <authorList>
            <person name="Oriowo T.O."/>
            <person name="Martin S."/>
            <person name="Stange M."/>
            <person name="Chrysostomakis Y."/>
            <person name="Brown T."/>
            <person name="Winkler S."/>
            <person name="Kukowka S."/>
            <person name="Myers E.W."/>
            <person name="Bohne A."/>
        </authorList>
    </citation>
    <scope>NUCLEOTIDE SEQUENCE [LARGE SCALE GENOMIC DNA]</scope>
    <source>
        <strain evidence="3">ZFMK-TIS-60720</strain>
        <tissue evidence="3">Whole Organism</tissue>
    </source>
</reference>
<feature type="region of interest" description="Disordered" evidence="1">
    <location>
        <begin position="853"/>
        <end position="877"/>
    </location>
</feature>
<feature type="compositionally biased region" description="Low complexity" evidence="1">
    <location>
        <begin position="59"/>
        <end position="68"/>
    </location>
</feature>